<keyword evidence="3" id="KW-1185">Reference proteome</keyword>
<dbReference type="InterPro" id="IPR029021">
    <property type="entry name" value="Prot-tyrosine_phosphatase-like"/>
</dbReference>
<evidence type="ECO:0000313" key="3">
    <source>
        <dbReference type="Proteomes" id="UP001499967"/>
    </source>
</evidence>
<dbReference type="Gene3D" id="3.90.190.10">
    <property type="entry name" value="Protein tyrosine phosphatase superfamily"/>
    <property type="match status" value="1"/>
</dbReference>
<keyword evidence="1" id="KW-0472">Membrane</keyword>
<keyword evidence="1" id="KW-0812">Transmembrane</keyword>
<feature type="transmembrane region" description="Helical" evidence="1">
    <location>
        <begin position="28"/>
        <end position="45"/>
    </location>
</feature>
<accession>A0ABP3ZEH5</accession>
<evidence type="ECO:0000256" key="1">
    <source>
        <dbReference type="SAM" id="Phobius"/>
    </source>
</evidence>
<evidence type="ECO:0000313" key="2">
    <source>
        <dbReference type="EMBL" id="GAA0920593.1"/>
    </source>
</evidence>
<gene>
    <name evidence="2" type="ORF">GCM10009559_03230</name>
</gene>
<sequence>MNGHLGHGLRPADPPPLGTVAPLGRRAVWVRAALLIGLLVVGLVVRTSGILAPTPADPALPPMPGAAKVVPGLVRAGLPNEDEMVLLRDTLGVRVIAVTGEASVEERAGVKAFGLRMEEFPLAGDAAPSAEQVAALIALVKANTAAGAVVYLHGTSDAGAAVTMAAMVQLATGTSLPDALAGLSDTARVSLTPAQTRALQEVWDVMRGTGPANSPYASLRTVP</sequence>
<dbReference type="EMBL" id="BAAAHP010000006">
    <property type="protein sequence ID" value="GAA0920593.1"/>
    <property type="molecule type" value="Genomic_DNA"/>
</dbReference>
<dbReference type="Proteomes" id="UP001499967">
    <property type="component" value="Unassembled WGS sequence"/>
</dbReference>
<organism evidence="2 3">
    <name type="scientific">Pseudonocardia zijingensis</name>
    <dbReference type="NCBI Taxonomy" id="153376"/>
    <lineage>
        <taxon>Bacteria</taxon>
        <taxon>Bacillati</taxon>
        <taxon>Actinomycetota</taxon>
        <taxon>Actinomycetes</taxon>
        <taxon>Pseudonocardiales</taxon>
        <taxon>Pseudonocardiaceae</taxon>
        <taxon>Pseudonocardia</taxon>
    </lineage>
</organism>
<dbReference type="RefSeq" id="WP_379589463.1">
    <property type="nucleotide sequence ID" value="NZ_JBHSKO010000009.1"/>
</dbReference>
<name>A0ABP3ZEH5_9PSEU</name>
<comment type="caution">
    <text evidence="2">The sequence shown here is derived from an EMBL/GenBank/DDBJ whole genome shotgun (WGS) entry which is preliminary data.</text>
</comment>
<reference evidence="3" key="1">
    <citation type="journal article" date="2019" name="Int. J. Syst. Evol. Microbiol.">
        <title>The Global Catalogue of Microorganisms (GCM) 10K type strain sequencing project: providing services to taxonomists for standard genome sequencing and annotation.</title>
        <authorList>
            <consortium name="The Broad Institute Genomics Platform"/>
            <consortium name="The Broad Institute Genome Sequencing Center for Infectious Disease"/>
            <person name="Wu L."/>
            <person name="Ma J."/>
        </authorList>
    </citation>
    <scope>NUCLEOTIDE SEQUENCE [LARGE SCALE GENOMIC DNA]</scope>
    <source>
        <strain evidence="3">JCM 11117</strain>
    </source>
</reference>
<evidence type="ECO:0008006" key="4">
    <source>
        <dbReference type="Google" id="ProtNLM"/>
    </source>
</evidence>
<proteinExistence type="predicted"/>
<keyword evidence="1" id="KW-1133">Transmembrane helix</keyword>
<protein>
    <recommendedName>
        <fullName evidence="4">Tyrosine phosphatase family protein</fullName>
    </recommendedName>
</protein>